<dbReference type="PANTHER" id="PTHR10098">
    <property type="entry name" value="RAPSYN-RELATED"/>
    <property type="match status" value="1"/>
</dbReference>
<dbReference type="Pfam" id="PF13424">
    <property type="entry name" value="TPR_12"/>
    <property type="match status" value="4"/>
</dbReference>
<dbReference type="PROSITE" id="PS50005">
    <property type="entry name" value="TPR"/>
    <property type="match status" value="2"/>
</dbReference>
<dbReference type="InterPro" id="IPR011990">
    <property type="entry name" value="TPR-like_helical_dom_sf"/>
</dbReference>
<organism evidence="4 5">
    <name type="scientific">Flaviramulus multivorans</name>
    <dbReference type="NCBI Taxonomy" id="1304750"/>
    <lineage>
        <taxon>Bacteria</taxon>
        <taxon>Pseudomonadati</taxon>
        <taxon>Bacteroidota</taxon>
        <taxon>Flavobacteriia</taxon>
        <taxon>Flavobacteriales</taxon>
        <taxon>Flavobacteriaceae</taxon>
        <taxon>Flaviramulus</taxon>
    </lineage>
</organism>
<dbReference type="SUPFAM" id="SSF48452">
    <property type="entry name" value="TPR-like"/>
    <property type="match status" value="4"/>
</dbReference>
<dbReference type="EMBL" id="JAKKDV010000009">
    <property type="protein sequence ID" value="MCF7561879.1"/>
    <property type="molecule type" value="Genomic_DNA"/>
</dbReference>
<dbReference type="InterPro" id="IPR019734">
    <property type="entry name" value="TPR_rpt"/>
</dbReference>
<protein>
    <submittedName>
        <fullName evidence="4">CHAT domain-containing protein</fullName>
    </submittedName>
</protein>
<evidence type="ECO:0000256" key="1">
    <source>
        <dbReference type="PROSITE-ProRule" id="PRU00339"/>
    </source>
</evidence>
<dbReference type="Pfam" id="PF13181">
    <property type="entry name" value="TPR_8"/>
    <property type="match status" value="1"/>
</dbReference>
<feature type="repeat" description="TPR" evidence="1">
    <location>
        <begin position="354"/>
        <end position="387"/>
    </location>
</feature>
<proteinExistence type="predicted"/>
<keyword evidence="1" id="KW-0802">TPR repeat</keyword>
<evidence type="ECO:0000313" key="4">
    <source>
        <dbReference type="EMBL" id="MCF7561879.1"/>
    </source>
</evidence>
<comment type="caution">
    <text evidence="4">The sequence shown here is derived from an EMBL/GenBank/DDBJ whole genome shotgun (WGS) entry which is preliminary data.</text>
</comment>
<dbReference type="Pfam" id="PF12770">
    <property type="entry name" value="CHAT"/>
    <property type="match status" value="1"/>
</dbReference>
<keyword evidence="5" id="KW-1185">Reference proteome</keyword>
<dbReference type="InterPro" id="IPR024983">
    <property type="entry name" value="CHAT_dom"/>
</dbReference>
<dbReference type="PANTHER" id="PTHR10098:SF108">
    <property type="entry name" value="TETRATRICOPEPTIDE REPEAT PROTEIN 28"/>
    <property type="match status" value="1"/>
</dbReference>
<keyword evidence="2" id="KW-0175">Coiled coil</keyword>
<reference evidence="4 5" key="1">
    <citation type="submission" date="2022-01" db="EMBL/GenBank/DDBJ databases">
        <title>Draft genome sequence of Sabulilitoribacter multivorans KCTC 32326.</title>
        <authorList>
            <person name="Oh J.-S."/>
        </authorList>
    </citation>
    <scope>NUCLEOTIDE SEQUENCE [LARGE SCALE GENOMIC DNA]</scope>
    <source>
        <strain evidence="4 5">M-M16</strain>
    </source>
</reference>
<feature type="repeat" description="TPR" evidence="1">
    <location>
        <begin position="274"/>
        <end position="307"/>
    </location>
</feature>
<dbReference type="SMART" id="SM00028">
    <property type="entry name" value="TPR"/>
    <property type="match status" value="11"/>
</dbReference>
<feature type="domain" description="CHAT" evidence="3">
    <location>
        <begin position="731"/>
        <end position="1056"/>
    </location>
</feature>
<dbReference type="Gene3D" id="1.25.40.10">
    <property type="entry name" value="Tetratricopeptide repeat domain"/>
    <property type="match status" value="4"/>
</dbReference>
<dbReference type="RefSeq" id="WP_237232612.1">
    <property type="nucleotide sequence ID" value="NZ_JAKKDV010000009.1"/>
</dbReference>
<evidence type="ECO:0000256" key="2">
    <source>
        <dbReference type="SAM" id="Coils"/>
    </source>
</evidence>
<gene>
    <name evidence="4" type="ORF">L3X39_14635</name>
</gene>
<sequence>MNKFKCFTVFFALQIAFYSSGQSVDNYNSWENHINFGYDLLDNENYQDALTHFVKAHDIAEKIFSDNDYDYYFTTYTLGYVYDNINEFEKAITFYLKGINNFESNKIGYAEVLKRIGELYMRIGDYNNSLKFLNESLLKVELIEGNETLNYSRILNNLSILYKRKEEYEKAFNYNSLSSQIIEKLYGIDSDEYASNLISLSQIYIEIGEYEKALLILDKVLLKLHSQNSKNSSVYIQAIYTKALIHHYKYEFQKEIPLYEEVKNFNNKNDDAYISANTSLSVAYQELGDYENALKFAKEVANNTPQNDQNHSVRFQNLAYYYSILGEFDKSLENYEIALESCKNKLGVNHSKYAELLDAIGQLYVLKGDLIRAKELFQEALRVFLNNFDENHSKYGFYLNNYTSVLLELSEYDEAISLIKKNIKISEDNSNLDNIDFYRKQLNLARAYNKTKNFKEAKKILEKYSKMTEEELGNEHPEYGNMLKYLGEAYVGLGDYKNAIPVLESFNSIIISQIKNVFEFRSEQEKKAFLNITTQNFDELQSLAYNLNTPIAELNEINLNNQIMLKGLLLNNSKNVLSELATLNNASINNKIYDYRTLKTKLSRALSLPMEERILDVDSLKNQISDKESELVKLYSSNFMNSIELIQSWKESQLNLKEDDIAIEFSRFHYYEENKLTDSILYAAYIYKKDWEHPKMIPLFEEKQLKALITKKTPNQLYVSRGSKARSTNNSKAIFDLVWRPLEKIVTGSSNIYYTPSGLLNQISFAALGEESSKTLSNKFNLFQLSTTGNLKDNSALPKAKSALLIGGIDYDNLPKLNEAQDSILITQNNKLSEKIGDSWIPLPGTLREVDTIGTILKANSNKVDVWKGTEANETNFKKLHGRSPNILHIATHGFFYENVNNKPKVKSNLSTEDQYRYALDPLLRSGLLFAGANHTWKFGHRNNQEDDGILTALEISNMDLSNTDIVVLSACETGLGDIDGSEGVYGLQRAFKMAGVDILIMSLWEVPDIETAEFMTLFYGNWMKTNKVKEAFNQTQKTIQAKYSSQPEKWAAFVLLE</sequence>
<accession>A0ABS9IMQ2</accession>
<evidence type="ECO:0000259" key="3">
    <source>
        <dbReference type="Pfam" id="PF12770"/>
    </source>
</evidence>
<dbReference type="Proteomes" id="UP001200022">
    <property type="component" value="Unassembled WGS sequence"/>
</dbReference>
<feature type="coiled-coil region" evidence="2">
    <location>
        <begin position="610"/>
        <end position="637"/>
    </location>
</feature>
<evidence type="ECO:0000313" key="5">
    <source>
        <dbReference type="Proteomes" id="UP001200022"/>
    </source>
</evidence>
<name>A0ABS9IMQ2_9FLAO</name>